<organism evidence="4 5">
    <name type="scientific">Aspergillus avenaceus</name>
    <dbReference type="NCBI Taxonomy" id="36643"/>
    <lineage>
        <taxon>Eukaryota</taxon>
        <taxon>Fungi</taxon>
        <taxon>Dikarya</taxon>
        <taxon>Ascomycota</taxon>
        <taxon>Pezizomycotina</taxon>
        <taxon>Eurotiomycetes</taxon>
        <taxon>Eurotiomycetidae</taxon>
        <taxon>Eurotiales</taxon>
        <taxon>Aspergillaceae</taxon>
        <taxon>Aspergillus</taxon>
        <taxon>Aspergillus subgen. Circumdati</taxon>
    </lineage>
</organism>
<name>A0A5N6U2T6_ASPAV</name>
<feature type="domain" description="NmrA-like" evidence="3">
    <location>
        <begin position="3"/>
        <end position="306"/>
    </location>
</feature>
<comment type="similarity">
    <text evidence="1">Belongs to the NmrA-type oxidoreductase family.</text>
</comment>
<gene>
    <name evidence="4" type="ORF">BDV25DRAFT_54909</name>
</gene>
<evidence type="ECO:0000313" key="5">
    <source>
        <dbReference type="Proteomes" id="UP000325780"/>
    </source>
</evidence>
<dbReference type="InterPro" id="IPR051164">
    <property type="entry name" value="NmrA-like_oxidored"/>
</dbReference>
<dbReference type="Pfam" id="PF05368">
    <property type="entry name" value="NmrA"/>
    <property type="match status" value="1"/>
</dbReference>
<dbReference type="GO" id="GO:0005634">
    <property type="term" value="C:nucleus"/>
    <property type="evidence" value="ECO:0007669"/>
    <property type="project" value="TreeGrafter"/>
</dbReference>
<dbReference type="InterPro" id="IPR008030">
    <property type="entry name" value="NmrA-like"/>
</dbReference>
<evidence type="ECO:0000313" key="4">
    <source>
        <dbReference type="EMBL" id="KAE8152729.1"/>
    </source>
</evidence>
<dbReference type="Proteomes" id="UP000325780">
    <property type="component" value="Unassembled WGS sequence"/>
</dbReference>
<evidence type="ECO:0000256" key="1">
    <source>
        <dbReference type="ARBA" id="ARBA00006328"/>
    </source>
</evidence>
<dbReference type="SUPFAM" id="SSF51735">
    <property type="entry name" value="NAD(P)-binding Rossmann-fold domains"/>
    <property type="match status" value="1"/>
</dbReference>
<dbReference type="CDD" id="cd05251">
    <property type="entry name" value="NmrA_like_SDR_a"/>
    <property type="match status" value="1"/>
</dbReference>
<keyword evidence="5" id="KW-1185">Reference proteome</keyword>
<evidence type="ECO:0000256" key="2">
    <source>
        <dbReference type="ARBA" id="ARBA00022857"/>
    </source>
</evidence>
<evidence type="ECO:0000259" key="3">
    <source>
        <dbReference type="Pfam" id="PF05368"/>
    </source>
</evidence>
<dbReference type="AlphaFoldDB" id="A0A5N6U2T6"/>
<protein>
    <recommendedName>
        <fullName evidence="3">NmrA-like domain-containing protein</fullName>
    </recommendedName>
</protein>
<dbReference type="OrthoDB" id="300709at2759"/>
<proteinExistence type="inferred from homology"/>
<dbReference type="PANTHER" id="PTHR42748:SF31">
    <property type="entry name" value="NMRA-LIKE DOMAIN-CONTAINING PROTEIN-RELATED"/>
    <property type="match status" value="1"/>
</dbReference>
<accession>A0A5N6U2T6</accession>
<dbReference type="InterPro" id="IPR036291">
    <property type="entry name" value="NAD(P)-bd_dom_sf"/>
</dbReference>
<dbReference type="EMBL" id="ML742048">
    <property type="protein sequence ID" value="KAE8152729.1"/>
    <property type="molecule type" value="Genomic_DNA"/>
</dbReference>
<dbReference type="PANTHER" id="PTHR42748">
    <property type="entry name" value="NITROGEN METABOLITE REPRESSION PROTEIN NMRA FAMILY MEMBER"/>
    <property type="match status" value="1"/>
</dbReference>
<reference evidence="4 5" key="1">
    <citation type="submission" date="2019-04" db="EMBL/GenBank/DDBJ databases">
        <title>Friends and foes A comparative genomics study of 23 Aspergillus species from section Flavi.</title>
        <authorList>
            <consortium name="DOE Joint Genome Institute"/>
            <person name="Kjaerbolling I."/>
            <person name="Vesth T."/>
            <person name="Frisvad J.C."/>
            <person name="Nybo J.L."/>
            <person name="Theobald S."/>
            <person name="Kildgaard S."/>
            <person name="Isbrandt T."/>
            <person name="Kuo A."/>
            <person name="Sato A."/>
            <person name="Lyhne E.K."/>
            <person name="Kogle M.E."/>
            <person name="Wiebenga A."/>
            <person name="Kun R.S."/>
            <person name="Lubbers R.J."/>
            <person name="Makela M.R."/>
            <person name="Barry K."/>
            <person name="Chovatia M."/>
            <person name="Clum A."/>
            <person name="Daum C."/>
            <person name="Haridas S."/>
            <person name="He G."/>
            <person name="LaButti K."/>
            <person name="Lipzen A."/>
            <person name="Mondo S."/>
            <person name="Riley R."/>
            <person name="Salamov A."/>
            <person name="Simmons B.A."/>
            <person name="Magnuson J.K."/>
            <person name="Henrissat B."/>
            <person name="Mortensen U.H."/>
            <person name="Larsen T.O."/>
            <person name="Devries R.P."/>
            <person name="Grigoriev I.V."/>
            <person name="Machida M."/>
            <person name="Baker S.E."/>
            <person name="Andersen M.R."/>
        </authorList>
    </citation>
    <scope>NUCLEOTIDE SEQUENCE [LARGE SCALE GENOMIC DNA]</scope>
    <source>
        <strain evidence="4 5">IBT 18842</strain>
    </source>
</reference>
<sequence>MAKNTIVVFGATGKQGGSVVESILNDPKAASQFQIKAITRDVNKDSAKALAAKGAELATANLNDKESLRSVIKGAYGVFAVTNFWEIFSAEVEVQQGKNIAEVSKEEGVQHLVWSSLLNVNKLTNGVLSKVYHFDGKAEVEEYIRSLGIPATFFLAGFYMANVPGASFRPMPDGSYALSMPFGDDAPIPLFATEFDTGKFVKGIYLNRDATLGKRIYGATNYATPAEMVRGFQKVFPEAGKNAKFNQISHEAFKGIMAATGAPEIIQEEMLQNMRLMPEFGYYGGDSLDASLAIVDEPLTTWEEYIKQAPAFASLK</sequence>
<dbReference type="Gene3D" id="3.90.25.10">
    <property type="entry name" value="UDP-galactose 4-epimerase, domain 1"/>
    <property type="match status" value="1"/>
</dbReference>
<keyword evidence="2" id="KW-0521">NADP</keyword>
<dbReference type="Gene3D" id="3.40.50.720">
    <property type="entry name" value="NAD(P)-binding Rossmann-like Domain"/>
    <property type="match status" value="1"/>
</dbReference>